<dbReference type="Gene3D" id="1.10.246.130">
    <property type="match status" value="1"/>
</dbReference>
<dbReference type="InterPro" id="IPR043137">
    <property type="entry name" value="GGT_ssub_C"/>
</dbReference>
<dbReference type="GO" id="GO:0016740">
    <property type="term" value="F:transferase activity"/>
    <property type="evidence" value="ECO:0007669"/>
    <property type="project" value="UniProtKB-KW"/>
</dbReference>
<dbReference type="Pfam" id="PF01019">
    <property type="entry name" value="G_glu_transpept"/>
    <property type="match status" value="1"/>
</dbReference>
<organism evidence="1 2">
    <name type="scientific">Planifilum fulgidum</name>
    <dbReference type="NCBI Taxonomy" id="201973"/>
    <lineage>
        <taxon>Bacteria</taxon>
        <taxon>Bacillati</taxon>
        <taxon>Bacillota</taxon>
        <taxon>Bacilli</taxon>
        <taxon>Bacillales</taxon>
        <taxon>Thermoactinomycetaceae</taxon>
        <taxon>Planifilum</taxon>
    </lineage>
</organism>
<dbReference type="PRINTS" id="PR01210">
    <property type="entry name" value="GGTRANSPTASE"/>
</dbReference>
<dbReference type="STRING" id="201973.SAMN04488025_12923"/>
<protein>
    <submittedName>
        <fullName evidence="1">Gamma-glutamyltransferase 2. Threonine peptidase. MEROPS family T03</fullName>
    </submittedName>
</protein>
<dbReference type="PANTHER" id="PTHR43881:SF1">
    <property type="entry name" value="GAMMA-GLUTAMYLTRANSPEPTIDASE (AFU_ORTHOLOGUE AFUA_4G13580)"/>
    <property type="match status" value="1"/>
</dbReference>
<evidence type="ECO:0000313" key="2">
    <source>
        <dbReference type="Proteomes" id="UP000198661"/>
    </source>
</evidence>
<keyword evidence="2" id="KW-1185">Reference proteome</keyword>
<sequence length="542" mass="59010">MTKTQGAEPVLPFDPLYYPHPSRRMAVYAFGGMVATSHPLAAQAGLEVLRKGGNAVDAAIATAASLTVLEPTSNGIGGDAFALIWSRGKLYGLNASGPAPKKISADAVKRAGHAEMPRYGWLPVTVPGAPAAWAACSDRFGRLPLTEVLAPAIRYAEEGFPLTPVLGKHWKQAVEVYRGLDGDLFAPWFDTFAPGGDAPEIGQRWRSPDHAKTLQAIAETRAEAFYRGELAERIDHFSRKHGGFLRAEDLAAYAPEWVTPIKVNYRGYEVWELPPNGQGLITLMALNLLKGFDPDEFGVESVHRQIEAIKLAFADGKRWIADPRFREVPVRELLSDAYADERRKQIGKRAADPLPGSPPRGGTVYLAAADGEGNMVSFIQSNYMGFGSGLVVPGTGISLHNRGCNFTLDPDHPNCLEPGKRPYHTIIPGFLTRDGRAVGPFGVMGGFMQPQGHLQVIVNTVDRRLNPQAALDAPRWQWVKGREVLVEQLFPVHIVEALVRRGHEIRVLADSSSFGRGQIIWRIKDALVGGTEPRADGGLAAY</sequence>
<reference evidence="1 2" key="1">
    <citation type="submission" date="2016-10" db="EMBL/GenBank/DDBJ databases">
        <authorList>
            <person name="de Groot N.N."/>
        </authorList>
    </citation>
    <scope>NUCLEOTIDE SEQUENCE [LARGE SCALE GENOMIC DNA]</scope>
    <source>
        <strain evidence="1 2">DSM 44945</strain>
    </source>
</reference>
<evidence type="ECO:0000313" key="1">
    <source>
        <dbReference type="EMBL" id="SFG37294.1"/>
    </source>
</evidence>
<dbReference type="PANTHER" id="PTHR43881">
    <property type="entry name" value="GAMMA-GLUTAMYLTRANSPEPTIDASE (AFU_ORTHOLOGUE AFUA_4G13580)"/>
    <property type="match status" value="1"/>
</dbReference>
<accession>A0A1I2R9D1</accession>
<dbReference type="SUPFAM" id="SSF56235">
    <property type="entry name" value="N-terminal nucleophile aminohydrolases (Ntn hydrolases)"/>
    <property type="match status" value="1"/>
</dbReference>
<dbReference type="Proteomes" id="UP000198661">
    <property type="component" value="Unassembled WGS sequence"/>
</dbReference>
<proteinExistence type="predicted"/>
<keyword evidence="1" id="KW-0808">Transferase</keyword>
<dbReference type="EMBL" id="FOOK01000029">
    <property type="protein sequence ID" value="SFG37294.1"/>
    <property type="molecule type" value="Genomic_DNA"/>
</dbReference>
<gene>
    <name evidence="1" type="ORF">SAMN04488025_12923</name>
</gene>
<dbReference type="InterPro" id="IPR052896">
    <property type="entry name" value="GGT-like_enzyme"/>
</dbReference>
<dbReference type="AlphaFoldDB" id="A0A1I2R9D1"/>
<dbReference type="Gene3D" id="3.60.20.40">
    <property type="match status" value="1"/>
</dbReference>
<name>A0A1I2R9D1_9BACL</name>
<dbReference type="InterPro" id="IPR043138">
    <property type="entry name" value="GGT_lsub"/>
</dbReference>
<dbReference type="InterPro" id="IPR029055">
    <property type="entry name" value="Ntn_hydrolases_N"/>
</dbReference>